<protein>
    <submittedName>
        <fullName evidence="1">Uncharacterized protein</fullName>
    </submittedName>
</protein>
<proteinExistence type="predicted"/>
<name>A0A1Q5PYU7_9ACTO</name>
<accession>A0A1Q5PYU7</accession>
<organism evidence="1 2">
    <name type="scientific">Buchananella hordeovulneris</name>
    <dbReference type="NCBI Taxonomy" id="52770"/>
    <lineage>
        <taxon>Bacteria</taxon>
        <taxon>Bacillati</taxon>
        <taxon>Actinomycetota</taxon>
        <taxon>Actinomycetes</taxon>
        <taxon>Actinomycetales</taxon>
        <taxon>Actinomycetaceae</taxon>
        <taxon>Buchananella</taxon>
    </lineage>
</organism>
<reference evidence="2" key="1">
    <citation type="submission" date="2016-12" db="EMBL/GenBank/DDBJ databases">
        <authorList>
            <person name="Meng X."/>
        </authorList>
    </citation>
    <scope>NUCLEOTIDE SEQUENCE [LARGE SCALE GENOMIC DNA]</scope>
    <source>
        <strain evidence="2">DSM 20732</strain>
    </source>
</reference>
<dbReference type="RefSeq" id="WP_073822549.1">
    <property type="nucleotide sequence ID" value="NZ_JAUNKL010000008.1"/>
</dbReference>
<evidence type="ECO:0000313" key="2">
    <source>
        <dbReference type="Proteomes" id="UP000185612"/>
    </source>
</evidence>
<dbReference type="Proteomes" id="UP000185612">
    <property type="component" value="Unassembled WGS sequence"/>
</dbReference>
<dbReference type="AlphaFoldDB" id="A0A1Q5PYU7"/>
<dbReference type="EMBL" id="MQVS01000001">
    <property type="protein sequence ID" value="OKL52794.1"/>
    <property type="molecule type" value="Genomic_DNA"/>
</dbReference>
<keyword evidence="2" id="KW-1185">Reference proteome</keyword>
<evidence type="ECO:0000313" key="1">
    <source>
        <dbReference type="EMBL" id="OKL52794.1"/>
    </source>
</evidence>
<comment type="caution">
    <text evidence="1">The sequence shown here is derived from an EMBL/GenBank/DDBJ whole genome shotgun (WGS) entry which is preliminary data.</text>
</comment>
<gene>
    <name evidence="1" type="ORF">BSZ40_01445</name>
</gene>
<sequence length="141" mass="16047">MDAAVVFFQQLPTHAELRACLAPVGILQTREGEFYCTLISRDTARHHLYLDDGGDTLLAEFTPTELEVLTRLAAGRAGLVLYYRNFDFLTATLRRLTERWPVVLYDDFGHFARGEDFVEFTSSGLWPQRELLSGDDADEDQ</sequence>
<dbReference type="STRING" id="52770.BSZ40_01445"/>